<comment type="caution">
    <text evidence="7">Lacks conserved residue(s) required for the propagation of feature annotation.</text>
</comment>
<comment type="similarity">
    <text evidence="2 7">Belongs to the peptidase M14 family.</text>
</comment>
<dbReference type="PANTHER" id="PTHR11705:SF143">
    <property type="entry name" value="SLL0236 PROTEIN"/>
    <property type="match status" value="1"/>
</dbReference>
<dbReference type="InterPro" id="IPR000834">
    <property type="entry name" value="Peptidase_M14"/>
</dbReference>
<gene>
    <name evidence="9" type="ORF">HYN46_03200</name>
</gene>
<evidence type="ECO:0000256" key="7">
    <source>
        <dbReference type="PROSITE-ProRule" id="PRU01379"/>
    </source>
</evidence>
<keyword evidence="6" id="KW-0482">Metalloprotease</keyword>
<dbReference type="OrthoDB" id="9779324at2"/>
<comment type="cofactor">
    <cofactor evidence="1">
        <name>Zn(2+)</name>
        <dbReference type="ChEBI" id="CHEBI:29105"/>
    </cofactor>
</comment>
<evidence type="ECO:0000256" key="3">
    <source>
        <dbReference type="ARBA" id="ARBA00022670"/>
    </source>
</evidence>
<protein>
    <submittedName>
        <fullName evidence="9">Zinc carboxypeptidase</fullName>
    </submittedName>
</protein>
<proteinExistence type="inferred from homology"/>
<evidence type="ECO:0000256" key="2">
    <source>
        <dbReference type="ARBA" id="ARBA00005988"/>
    </source>
</evidence>
<dbReference type="PANTHER" id="PTHR11705">
    <property type="entry name" value="PROTEASE FAMILY M14 CARBOXYPEPTIDASE A,B"/>
    <property type="match status" value="1"/>
</dbReference>
<dbReference type="EMBL" id="CP031222">
    <property type="protein sequence ID" value="AXI01961.1"/>
    <property type="molecule type" value="Genomic_DNA"/>
</dbReference>
<evidence type="ECO:0000256" key="6">
    <source>
        <dbReference type="ARBA" id="ARBA00023049"/>
    </source>
</evidence>
<dbReference type="PROSITE" id="PS52035">
    <property type="entry name" value="PEPTIDASE_M14"/>
    <property type="match status" value="1"/>
</dbReference>
<evidence type="ECO:0000256" key="4">
    <source>
        <dbReference type="ARBA" id="ARBA00022801"/>
    </source>
</evidence>
<evidence type="ECO:0000256" key="5">
    <source>
        <dbReference type="ARBA" id="ARBA00022833"/>
    </source>
</evidence>
<dbReference type="GO" id="GO:0006508">
    <property type="term" value="P:proteolysis"/>
    <property type="evidence" value="ECO:0007669"/>
    <property type="project" value="UniProtKB-KW"/>
</dbReference>
<dbReference type="KEGG" id="mbah:HYN46_03200"/>
<dbReference type="GO" id="GO:0004181">
    <property type="term" value="F:metallocarboxypeptidase activity"/>
    <property type="evidence" value="ECO:0007669"/>
    <property type="project" value="InterPro"/>
</dbReference>
<evidence type="ECO:0000313" key="9">
    <source>
        <dbReference type="EMBL" id="AXI01961.1"/>
    </source>
</evidence>
<dbReference type="GO" id="GO:0008270">
    <property type="term" value="F:zinc ion binding"/>
    <property type="evidence" value="ECO:0007669"/>
    <property type="project" value="InterPro"/>
</dbReference>
<keyword evidence="9" id="KW-0121">Carboxypeptidase</keyword>
<sequence>MFEIAELSQLDVIRTHPLVRSRILAEVDGLPIWELSIGSEEEQVPTLGLYAGIHGNERIGSQVLLAWLEHTLSCLAWDSSLQDRLKKMRIVSIPLINVTGLQQGTRATSKGIDLMRNAPIDAQEPYVWPLAGQKVSRFLPWYRGRTLAPESQALIDSVMQAHQKANFMMAMDLHSGFGANDRLWFPYAAHRMPPPHLAEAVALCDLFNQNYPLHDFYKIEPQSIHYTTHGDLWDYLYDKANTVNGSLLLPYTLEMGSWLWLRKNPRQFFQRFGLFHPMLPHRLRRVLRQHWTILDFLMRATADYEHWVPDELSRMSLHQAGIERWYRS</sequence>
<keyword evidence="3" id="KW-0645">Protease</keyword>
<dbReference type="SUPFAM" id="SSF53187">
    <property type="entry name" value="Zn-dependent exopeptidases"/>
    <property type="match status" value="1"/>
</dbReference>
<name>A0A345P3V2_9GAMM</name>
<evidence type="ECO:0000256" key="1">
    <source>
        <dbReference type="ARBA" id="ARBA00001947"/>
    </source>
</evidence>
<evidence type="ECO:0000313" key="10">
    <source>
        <dbReference type="Proteomes" id="UP000253940"/>
    </source>
</evidence>
<reference evidence="9 10" key="1">
    <citation type="submission" date="2018-07" db="EMBL/GenBank/DDBJ databases">
        <title>Genome sequencing of Moraxellaceae gen. HYN0046.</title>
        <authorList>
            <person name="Kim M."/>
            <person name="Yi H."/>
        </authorList>
    </citation>
    <scope>NUCLEOTIDE SEQUENCE [LARGE SCALE GENOMIC DNA]</scope>
    <source>
        <strain evidence="9 10">HYN0046</strain>
    </source>
</reference>
<feature type="domain" description="Peptidase M14" evidence="8">
    <location>
        <begin position="1"/>
        <end position="328"/>
    </location>
</feature>
<keyword evidence="10" id="KW-1185">Reference proteome</keyword>
<dbReference type="Pfam" id="PF00246">
    <property type="entry name" value="Peptidase_M14"/>
    <property type="match status" value="1"/>
</dbReference>
<dbReference type="AlphaFoldDB" id="A0A345P3V2"/>
<dbReference type="Gene3D" id="3.40.630.10">
    <property type="entry name" value="Zn peptidases"/>
    <property type="match status" value="1"/>
</dbReference>
<dbReference type="GO" id="GO:0005615">
    <property type="term" value="C:extracellular space"/>
    <property type="evidence" value="ECO:0007669"/>
    <property type="project" value="TreeGrafter"/>
</dbReference>
<organism evidence="9 10">
    <name type="scientific">Aquirhabdus parva</name>
    <dbReference type="NCBI Taxonomy" id="2283318"/>
    <lineage>
        <taxon>Bacteria</taxon>
        <taxon>Pseudomonadati</taxon>
        <taxon>Pseudomonadota</taxon>
        <taxon>Gammaproteobacteria</taxon>
        <taxon>Moraxellales</taxon>
        <taxon>Moraxellaceae</taxon>
        <taxon>Aquirhabdus</taxon>
    </lineage>
</organism>
<dbReference type="RefSeq" id="WP_114898071.1">
    <property type="nucleotide sequence ID" value="NZ_CP031222.1"/>
</dbReference>
<keyword evidence="5" id="KW-0862">Zinc</keyword>
<accession>A0A345P3V2</accession>
<evidence type="ECO:0000259" key="8">
    <source>
        <dbReference type="PROSITE" id="PS52035"/>
    </source>
</evidence>
<keyword evidence="4" id="KW-0378">Hydrolase</keyword>
<dbReference type="Proteomes" id="UP000253940">
    <property type="component" value="Chromosome"/>
</dbReference>